<evidence type="ECO:0000256" key="1">
    <source>
        <dbReference type="ARBA" id="ARBA00022801"/>
    </source>
</evidence>
<dbReference type="GO" id="GO:0016020">
    <property type="term" value="C:membrane"/>
    <property type="evidence" value="ECO:0007669"/>
    <property type="project" value="TreeGrafter"/>
</dbReference>
<dbReference type="InterPro" id="IPR029058">
    <property type="entry name" value="AB_hydrolase_fold"/>
</dbReference>
<dbReference type="Gene3D" id="3.40.50.1820">
    <property type="entry name" value="alpha/beta hydrolase"/>
    <property type="match status" value="1"/>
</dbReference>
<accession>A0A4U1L5Q9</accession>
<name>A0A4U1L5Q9_9SPHN</name>
<feature type="domain" description="AB hydrolase-1" evidence="2">
    <location>
        <begin position="57"/>
        <end position="297"/>
    </location>
</feature>
<dbReference type="PANTHER" id="PTHR43798:SF31">
    <property type="entry name" value="AB HYDROLASE SUPERFAMILY PROTEIN YCLE"/>
    <property type="match status" value="1"/>
</dbReference>
<dbReference type="InterPro" id="IPR050266">
    <property type="entry name" value="AB_hydrolase_sf"/>
</dbReference>
<comment type="caution">
    <text evidence="3">The sequence shown here is derived from an EMBL/GenBank/DDBJ whole genome shotgun (WGS) entry which is preliminary data.</text>
</comment>
<dbReference type="InterPro" id="IPR000073">
    <property type="entry name" value="AB_hydrolase_1"/>
</dbReference>
<dbReference type="EMBL" id="SWKR01000002">
    <property type="protein sequence ID" value="TKD51565.1"/>
    <property type="molecule type" value="Genomic_DNA"/>
</dbReference>
<dbReference type="PANTHER" id="PTHR43798">
    <property type="entry name" value="MONOACYLGLYCEROL LIPASE"/>
    <property type="match status" value="1"/>
</dbReference>
<dbReference type="Pfam" id="PF12697">
    <property type="entry name" value="Abhydrolase_6"/>
    <property type="match status" value="1"/>
</dbReference>
<keyword evidence="4" id="KW-1185">Reference proteome</keyword>
<gene>
    <name evidence="3" type="ORF">FBR43_12970</name>
</gene>
<protein>
    <submittedName>
        <fullName evidence="3">Alpha/beta hydrolase</fullName>
    </submittedName>
</protein>
<organism evidence="3 4">
    <name type="scientific">Sphingomonas baiyangensis</name>
    <dbReference type="NCBI Taxonomy" id="2572576"/>
    <lineage>
        <taxon>Bacteria</taxon>
        <taxon>Pseudomonadati</taxon>
        <taxon>Pseudomonadota</taxon>
        <taxon>Alphaproteobacteria</taxon>
        <taxon>Sphingomonadales</taxon>
        <taxon>Sphingomonadaceae</taxon>
        <taxon>Sphingomonas</taxon>
    </lineage>
</organism>
<dbReference type="AlphaFoldDB" id="A0A4U1L5Q9"/>
<dbReference type="GO" id="GO:0016787">
    <property type="term" value="F:hydrolase activity"/>
    <property type="evidence" value="ECO:0007669"/>
    <property type="project" value="UniProtKB-KW"/>
</dbReference>
<sequence>MDDGAADLPLARFEGAPPPRSPWLADTLAMSPERTRFACEGAGIELLTWGEAGKPGLLFLHGNGAHADWWSFIAPAFAASHRCAAISWSGMGGSDWRDGYSIEGYARELLGTIDAAGLDQAGPPIVVGHSFGGIPLMYAAVHHGNRIGGGIMVDSFVPPRERPAPDWAVSGKAPPRYASEAAIVARYRFAPPQDSAHPDIVDHLARGSVRVAADGSGEWMWRFDPRMWATLDRSGADPLVERAGVPFGILHGELSALVSADHAERLAARLPDCRFVAAIPRARHHIMVDEPIALIAALRVGIATLEHRT</sequence>
<evidence type="ECO:0000313" key="3">
    <source>
        <dbReference type="EMBL" id="TKD51565.1"/>
    </source>
</evidence>
<evidence type="ECO:0000259" key="2">
    <source>
        <dbReference type="Pfam" id="PF12697"/>
    </source>
</evidence>
<proteinExistence type="predicted"/>
<dbReference type="Proteomes" id="UP000309138">
    <property type="component" value="Unassembled WGS sequence"/>
</dbReference>
<dbReference type="RefSeq" id="WP_136943501.1">
    <property type="nucleotide sequence ID" value="NZ_SWKR01000002.1"/>
</dbReference>
<dbReference type="OrthoDB" id="9804723at2"/>
<keyword evidence="1 3" id="KW-0378">Hydrolase</keyword>
<evidence type="ECO:0000313" key="4">
    <source>
        <dbReference type="Proteomes" id="UP000309138"/>
    </source>
</evidence>
<dbReference type="SUPFAM" id="SSF53474">
    <property type="entry name" value="alpha/beta-Hydrolases"/>
    <property type="match status" value="1"/>
</dbReference>
<reference evidence="3 4" key="1">
    <citation type="submission" date="2019-04" db="EMBL/GenBank/DDBJ databases">
        <authorList>
            <person name="Yang Y."/>
            <person name="Wei D."/>
        </authorList>
    </citation>
    <scope>NUCLEOTIDE SEQUENCE [LARGE SCALE GENOMIC DNA]</scope>
    <source>
        <strain evidence="3 4">L-1-4w-11</strain>
    </source>
</reference>